<evidence type="ECO:0000256" key="7">
    <source>
        <dbReference type="ARBA" id="ARBA00023242"/>
    </source>
</evidence>
<evidence type="ECO:0000313" key="12">
    <source>
        <dbReference type="EMBL" id="EWC47142.1"/>
    </source>
</evidence>
<dbReference type="InterPro" id="IPR011989">
    <property type="entry name" value="ARM-like"/>
</dbReference>
<dbReference type="Proteomes" id="UP000024837">
    <property type="component" value="Unassembled WGS sequence"/>
</dbReference>
<feature type="domain" description="BP28 C-terminal" evidence="11">
    <location>
        <begin position="1281"/>
        <end position="1430"/>
    </location>
</feature>
<keyword evidence="8 10" id="KW-0687">Ribonucleoprotein</keyword>
<dbReference type="Pfam" id="PF12397">
    <property type="entry name" value="U3snoRNP10"/>
    <property type="match status" value="1"/>
</dbReference>
<dbReference type="GO" id="GO:0000462">
    <property type="term" value="P:maturation of SSU-rRNA from tricistronic rRNA transcript (SSU-rRNA, 5.8S rRNA, LSU-rRNA)"/>
    <property type="evidence" value="ECO:0007669"/>
    <property type="project" value="TreeGrafter"/>
</dbReference>
<dbReference type="GO" id="GO:0030686">
    <property type="term" value="C:90S preribosome"/>
    <property type="evidence" value="ECO:0007669"/>
    <property type="project" value="TreeGrafter"/>
</dbReference>
<evidence type="ECO:0000256" key="2">
    <source>
        <dbReference type="ARBA" id="ARBA00010559"/>
    </source>
</evidence>
<comment type="subcellular location">
    <subcellularLocation>
        <location evidence="1 10">Nucleus</location>
        <location evidence="1 10">Nucleolus</location>
    </subcellularLocation>
</comment>
<proteinExistence type="inferred from homology"/>
<dbReference type="InterPro" id="IPR056473">
    <property type="entry name" value="HEAT_Utp10/HEAT1"/>
</dbReference>
<evidence type="ECO:0000256" key="3">
    <source>
        <dbReference type="ARBA" id="ARBA00011399"/>
    </source>
</evidence>
<comment type="similarity">
    <text evidence="2 10">Belongs to the HEATR1/UTP10 family.</text>
</comment>
<evidence type="ECO:0000256" key="1">
    <source>
        <dbReference type="ARBA" id="ARBA00004604"/>
    </source>
</evidence>
<dbReference type="EMBL" id="KI966412">
    <property type="protein sequence ID" value="EWC47142.1"/>
    <property type="molecule type" value="Genomic_DNA"/>
</dbReference>
<sequence>MLDRTATRSRTGVTPDDVARQMLPLISESLQAGAKMPEFQIATYMLLSLLASRVVLEDAVICAAMESVVSTWTPETITPAIAALSLLSQQREGMTPVAPVAVAAAFLKVGNVADKLLTLGEKYRADKLSVGLCLALLREEALHGSKACVFVKAIFQRGRITDSQREALMVGLVDAVLKNGGAGGPVKELLAGFKDNTVLAKVLKAREDELDMLELALGMVLVDDPALEPLAIEAPPERKEKTKVDTPKIQERFDTAVAALPEQVGEVSLLASAKSAVYPLLCQALLAAAANRHDLPPVLFAHPTLASPTLRATFILRFSLDAFPVVAKEVALERLKDDIKNASQLTDYQALLPYLLATLLDTSQRVRKGAILCIAAFYASYKSVDKKTRKTVASPPIFARDDIYGSSSGQVKWMATEELYKFVDALSSSGVEGCMLDNTQIARSFAGAISALKKTAIRSHVLNAPLLPMKTALLTLMNAVPGSARTGLLLPLFAWWRAVAESKQASGTTTEVGMFENQLIAIVDVKDHGDGLDALVGAINAASAEDPKKKAFAAKTGKRLQVLWNHGVRPEVKPGLALSLLRLVVGGSENIEALDVLRNITLSADTYTTFINEVVPDHPADNLRQNTRRRRSFSREVETRLPQQMKELTIVLELLEGDRPERFPELLPVLFGVLGKALEYNEAASPLGGGDYMTQVLLGCLTSVVAGYKQQHPGKPLDGTNVRADLVVSCIRSTASPQLQNAALLLIAALADLAADVVLHSVMPIFTFMGANVLRQDDEYSAHVIEQTIHRVIPPLLRSLRSQVPAAAASSTRGVDASVAEIMGSFVAAFQHVPAHRRMKLYMSLSQSMGGNEYLYVLLLLLGEKAVEERVAGRHMAVTVTEFCEGFCGMFAAEEQVGAFVRYLDVCVQLATGAGDAAAGKVMLLFRDKQLGEERVVALAVGLMEMLGGMLGSRKLRNQVANAHKSASGEVALLKERFVDAVKRCLQAGQCGGAVETAAEACLKALLDLLPIPLFVTITGELIKDAASPYRAGILATFKSRIAAETKKASQDAALEFLPQLEVLLKDAASPAAVRAETISCITVITEKYGKDKPDAVVGLLDTITGETAFGSDDEGLQVLSMLCLIAAVRCLGGRIIPALPRIAPPAIALLEKEMEQETPAFLVHNAVWPLLGDLVNAIPNFMPSYLERMLRVAYTAASKEEQTGNDTDEDEEDEAEALEERLAAAPAVREELFRAVAKKLPAKPLVKAVLNSWEDATKAGLPALRLVFSLLGNTIQAVPKQDFGTVQDMLFKLFLLAFDIRSLPLVADADADADAVDEVQGMMYAALLQMVFKLNDKVFRPFFARLVKWTGEGGSAKKDSRLQTFYGFLNNFQDGLGSIVTNYYALVLPNAIKVLDSARQDNRSSGFDKVYTLTLTSLIKSFTNDQDEFWQNPTNFNVIQPALLAQLELARDDDITALTNNDGADSSSSSSNVLGLIVQAIGELSVAAHTEEHDKTINTAVSKLFHNDVASVRFAAVRAMMELYERHGEEWIGLLPETMPAIAELMEDDDERVDRETHRLIVKIEEYYGEKLETLLM</sequence>
<evidence type="ECO:0000256" key="6">
    <source>
        <dbReference type="ARBA" id="ARBA00022552"/>
    </source>
</evidence>
<evidence type="ECO:0000256" key="5">
    <source>
        <dbReference type="ARBA" id="ARBA00022517"/>
    </source>
</evidence>
<name>W7I406_9PEZI</name>
<dbReference type="HOGENOM" id="CLU_001128_3_1_1"/>
<reference evidence="12 13" key="1">
    <citation type="submission" date="2013-05" db="EMBL/GenBank/DDBJ databases">
        <title>Drechslerella stenobrocha genome reveals carnivorous origination and mechanical trapping mechanism of predatory fungi.</title>
        <authorList>
            <person name="Liu X."/>
            <person name="Zhang W."/>
            <person name="Liu K."/>
        </authorList>
    </citation>
    <scope>NUCLEOTIDE SEQUENCE [LARGE SCALE GENOMIC DNA]</scope>
    <source>
        <strain evidence="12 13">248</strain>
    </source>
</reference>
<dbReference type="PANTHER" id="PTHR13457:SF1">
    <property type="entry name" value="HEAT REPEAT-CONTAINING PROTEIN 1"/>
    <property type="match status" value="1"/>
</dbReference>
<keyword evidence="6 10" id="KW-0698">rRNA processing</keyword>
<evidence type="ECO:0000256" key="4">
    <source>
        <dbReference type="ARBA" id="ARBA00015399"/>
    </source>
</evidence>
<evidence type="ECO:0000256" key="10">
    <source>
        <dbReference type="RuleBase" id="RU367065"/>
    </source>
</evidence>
<dbReference type="InterPro" id="IPR022125">
    <property type="entry name" value="U3snoRNP10_N"/>
</dbReference>
<dbReference type="Pfam" id="PF23243">
    <property type="entry name" value="HEAT_HEATR1"/>
    <property type="match status" value="1"/>
</dbReference>
<dbReference type="GO" id="GO:0034455">
    <property type="term" value="C:t-UTP complex"/>
    <property type="evidence" value="ECO:0007669"/>
    <property type="project" value="TreeGrafter"/>
</dbReference>
<protein>
    <recommendedName>
        <fullName evidence="4 10">U3 small nucleolar RNA-associated protein 10</fullName>
    </recommendedName>
</protein>
<dbReference type="GO" id="GO:0032040">
    <property type="term" value="C:small-subunit processome"/>
    <property type="evidence" value="ECO:0007669"/>
    <property type="project" value="TreeGrafter"/>
</dbReference>
<keyword evidence="7 10" id="KW-0539">Nucleus</keyword>
<dbReference type="Pfam" id="PF08146">
    <property type="entry name" value="BP28CT"/>
    <property type="match status" value="1"/>
</dbReference>
<dbReference type="GO" id="GO:0045943">
    <property type="term" value="P:positive regulation of transcription by RNA polymerase I"/>
    <property type="evidence" value="ECO:0007669"/>
    <property type="project" value="TreeGrafter"/>
</dbReference>
<evidence type="ECO:0000259" key="11">
    <source>
        <dbReference type="SMART" id="SM01036"/>
    </source>
</evidence>
<dbReference type="InterPro" id="IPR012954">
    <property type="entry name" value="BP28_C_dom"/>
</dbReference>
<evidence type="ECO:0000256" key="9">
    <source>
        <dbReference type="ARBA" id="ARBA00025076"/>
    </source>
</evidence>
<organism evidence="12 13">
    <name type="scientific">Drechslerella stenobrocha 248</name>
    <dbReference type="NCBI Taxonomy" id="1043628"/>
    <lineage>
        <taxon>Eukaryota</taxon>
        <taxon>Fungi</taxon>
        <taxon>Dikarya</taxon>
        <taxon>Ascomycota</taxon>
        <taxon>Pezizomycotina</taxon>
        <taxon>Orbiliomycetes</taxon>
        <taxon>Orbiliales</taxon>
        <taxon>Orbiliaceae</taxon>
        <taxon>Drechslerella</taxon>
    </lineage>
</organism>
<evidence type="ECO:0000256" key="8">
    <source>
        <dbReference type="ARBA" id="ARBA00023274"/>
    </source>
</evidence>
<dbReference type="PANTHER" id="PTHR13457">
    <property type="entry name" value="BAP28"/>
    <property type="match status" value="1"/>
</dbReference>
<accession>W7I406</accession>
<gene>
    <name evidence="12" type="ORF">DRE_03511</name>
</gene>
<dbReference type="SUPFAM" id="SSF48371">
    <property type="entry name" value="ARM repeat"/>
    <property type="match status" value="1"/>
</dbReference>
<keyword evidence="13" id="KW-1185">Reference proteome</keyword>
<dbReference type="GO" id="GO:0030515">
    <property type="term" value="F:snoRNA binding"/>
    <property type="evidence" value="ECO:0007669"/>
    <property type="project" value="TreeGrafter"/>
</dbReference>
<comment type="subunit">
    <text evidence="3 10">Component of the ribosomal small subunit (SSU) processome.</text>
</comment>
<comment type="function">
    <text evidence="9">Involved in nucleolar processing of pre-18S ribosomal RNA. Involved in ribosome biosynthesis.</text>
</comment>
<dbReference type="InterPro" id="IPR016024">
    <property type="entry name" value="ARM-type_fold"/>
</dbReference>
<dbReference type="OrthoDB" id="31183at2759"/>
<evidence type="ECO:0000313" key="13">
    <source>
        <dbReference type="Proteomes" id="UP000024837"/>
    </source>
</evidence>
<dbReference type="SMART" id="SM01036">
    <property type="entry name" value="BP28CT"/>
    <property type="match status" value="1"/>
</dbReference>
<dbReference type="Gene3D" id="1.25.10.10">
    <property type="entry name" value="Leucine-rich Repeat Variant"/>
    <property type="match status" value="2"/>
</dbReference>
<keyword evidence="5 10" id="KW-0690">Ribosome biogenesis</keyword>
<dbReference type="InterPro" id="IPR040191">
    <property type="entry name" value="UTP10"/>
</dbReference>